<comment type="caution">
    <text evidence="2">The sequence shown here is derived from an EMBL/GenBank/DDBJ whole genome shotgun (WGS) entry which is preliminary data.</text>
</comment>
<evidence type="ECO:0000256" key="1">
    <source>
        <dbReference type="SAM" id="MobiDB-lite"/>
    </source>
</evidence>
<dbReference type="AlphaFoldDB" id="A0A0W0GEA0"/>
<accession>A0A0W0GEA0</accession>
<evidence type="ECO:0000313" key="3">
    <source>
        <dbReference type="Proteomes" id="UP000054988"/>
    </source>
</evidence>
<feature type="region of interest" description="Disordered" evidence="1">
    <location>
        <begin position="38"/>
        <end position="65"/>
    </location>
</feature>
<dbReference type="Proteomes" id="UP000054988">
    <property type="component" value="Unassembled WGS sequence"/>
</dbReference>
<proteinExistence type="predicted"/>
<organism evidence="2 3">
    <name type="scientific">Moniliophthora roreri</name>
    <name type="common">Frosty pod rot fungus</name>
    <name type="synonym">Monilia roreri</name>
    <dbReference type="NCBI Taxonomy" id="221103"/>
    <lineage>
        <taxon>Eukaryota</taxon>
        <taxon>Fungi</taxon>
        <taxon>Dikarya</taxon>
        <taxon>Basidiomycota</taxon>
        <taxon>Agaricomycotina</taxon>
        <taxon>Agaricomycetes</taxon>
        <taxon>Agaricomycetidae</taxon>
        <taxon>Agaricales</taxon>
        <taxon>Marasmiineae</taxon>
        <taxon>Marasmiaceae</taxon>
        <taxon>Moniliophthora</taxon>
    </lineage>
</organism>
<evidence type="ECO:0000313" key="2">
    <source>
        <dbReference type="EMBL" id="KTB46875.1"/>
    </source>
</evidence>
<reference evidence="2 3" key="1">
    <citation type="submission" date="2015-12" db="EMBL/GenBank/DDBJ databases">
        <title>Draft genome sequence of Moniliophthora roreri, the causal agent of frosty pod rot of cacao.</title>
        <authorList>
            <person name="Aime M.C."/>
            <person name="Diaz-Valderrama J.R."/>
            <person name="Kijpornyongpan T."/>
            <person name="Phillips-Mora W."/>
        </authorList>
    </citation>
    <scope>NUCLEOTIDE SEQUENCE [LARGE SCALE GENOMIC DNA]</scope>
    <source>
        <strain evidence="2 3">MCA 2952</strain>
    </source>
</reference>
<name>A0A0W0GEA0_MONRR</name>
<protein>
    <submittedName>
        <fullName evidence="2">Uncharacterized protein</fullName>
    </submittedName>
</protein>
<dbReference type="EMBL" id="LATX01000219">
    <property type="protein sequence ID" value="KTB46875.1"/>
    <property type="molecule type" value="Genomic_DNA"/>
</dbReference>
<gene>
    <name evidence="2" type="ORF">WG66_548</name>
</gene>
<sequence length="65" mass="7136">MEVLAAFPDTTILFANLEDLRFSILGHSFSLTITIVGDDSQNSTGRLEGRRRKRENGCGAGRQVP</sequence>